<dbReference type="EMBL" id="FOIB01000006">
    <property type="protein sequence ID" value="SEU23620.1"/>
    <property type="molecule type" value="Genomic_DNA"/>
</dbReference>
<dbReference type="InterPro" id="IPR007485">
    <property type="entry name" value="LPS_assembly_LptE"/>
</dbReference>
<evidence type="ECO:0000313" key="1">
    <source>
        <dbReference type="EMBL" id="SEU23620.1"/>
    </source>
</evidence>
<dbReference type="Proteomes" id="UP000183760">
    <property type="component" value="Unassembled WGS sequence"/>
</dbReference>
<name>A0ABY1CMP0_MYXFU</name>
<sequence length="174" mass="18967">MSLRSKSASRRLHVAVLLSGLGVGSLPLSGCGYRFTPRGEGLPEGVKSVCAPIFINDTPEPALETLFTRYFRQELTRVGRLGSGRSCDAKVEGAVLSLWSSPTIVGRFFRVAATVRLRLVREGQPPQETVISGTEDYLPGSGDILEAESNRQAALDRLAQVLMRDGFDRLDSTW</sequence>
<protein>
    <submittedName>
        <fullName evidence="1">Lipopolysaccharide-assembly</fullName>
    </submittedName>
</protein>
<organism evidence="1 2">
    <name type="scientific">Myxococcus fulvus</name>
    <dbReference type="NCBI Taxonomy" id="33"/>
    <lineage>
        <taxon>Bacteria</taxon>
        <taxon>Pseudomonadati</taxon>
        <taxon>Myxococcota</taxon>
        <taxon>Myxococcia</taxon>
        <taxon>Myxococcales</taxon>
        <taxon>Cystobacterineae</taxon>
        <taxon>Myxococcaceae</taxon>
        <taxon>Myxococcus</taxon>
    </lineage>
</organism>
<evidence type="ECO:0000313" key="2">
    <source>
        <dbReference type="Proteomes" id="UP000183760"/>
    </source>
</evidence>
<gene>
    <name evidence="1" type="ORF">SAMN05443572_106565</name>
</gene>
<dbReference type="Pfam" id="PF04390">
    <property type="entry name" value="LptE"/>
    <property type="match status" value="1"/>
</dbReference>
<accession>A0ABY1CMP0</accession>
<comment type="caution">
    <text evidence="1">The sequence shown here is derived from an EMBL/GenBank/DDBJ whole genome shotgun (WGS) entry which is preliminary data.</text>
</comment>
<reference evidence="1 2" key="1">
    <citation type="submission" date="2016-10" db="EMBL/GenBank/DDBJ databases">
        <authorList>
            <person name="Varghese N."/>
            <person name="Submissions S."/>
        </authorList>
    </citation>
    <scope>NUCLEOTIDE SEQUENCE [LARGE SCALE GENOMIC DNA]</scope>
    <source>
        <strain evidence="1 2">DSM 16525</strain>
    </source>
</reference>
<keyword evidence="2" id="KW-1185">Reference proteome</keyword>
<dbReference type="RefSeq" id="WP_083560261.1">
    <property type="nucleotide sequence ID" value="NZ_BJXR01000027.1"/>
</dbReference>
<proteinExistence type="predicted"/>